<sequence length="102" mass="11210">MESRTKVFPSRGGYEAPETDRKDTGTSWTDPTDHMKLTPAGLNWIPAKGKPGLHSNSSASNSTRHPPSDHRGTDGMAQHPYHNAVIRGGRRTKDEMTLCQTP</sequence>
<accession>A0A5J9WQ14</accession>
<dbReference type="Gramene" id="TVU50007">
    <property type="protein sequence ID" value="TVU50007"/>
    <property type="gene ID" value="EJB05_01358"/>
</dbReference>
<dbReference type="Proteomes" id="UP000324897">
    <property type="component" value="Chromosome 6"/>
</dbReference>
<dbReference type="EMBL" id="RWGY01000002">
    <property type="protein sequence ID" value="TVU50007.1"/>
    <property type="molecule type" value="Genomic_DNA"/>
</dbReference>
<feature type="region of interest" description="Disordered" evidence="1">
    <location>
        <begin position="1"/>
        <end position="80"/>
    </location>
</feature>
<feature type="non-terminal residue" evidence="2">
    <location>
        <position position="1"/>
    </location>
</feature>
<comment type="caution">
    <text evidence="2">The sequence shown here is derived from an EMBL/GenBank/DDBJ whole genome shotgun (WGS) entry which is preliminary data.</text>
</comment>
<dbReference type="AlphaFoldDB" id="A0A5J9WQ14"/>
<name>A0A5J9WQ14_9POAL</name>
<proteinExistence type="predicted"/>
<protein>
    <submittedName>
        <fullName evidence="2">Uncharacterized protein</fullName>
    </submittedName>
</protein>
<feature type="compositionally biased region" description="Polar residues" evidence="1">
    <location>
        <begin position="54"/>
        <end position="65"/>
    </location>
</feature>
<evidence type="ECO:0000313" key="2">
    <source>
        <dbReference type="EMBL" id="TVU50007.1"/>
    </source>
</evidence>
<organism evidence="2 3">
    <name type="scientific">Eragrostis curvula</name>
    <name type="common">weeping love grass</name>
    <dbReference type="NCBI Taxonomy" id="38414"/>
    <lineage>
        <taxon>Eukaryota</taxon>
        <taxon>Viridiplantae</taxon>
        <taxon>Streptophyta</taxon>
        <taxon>Embryophyta</taxon>
        <taxon>Tracheophyta</taxon>
        <taxon>Spermatophyta</taxon>
        <taxon>Magnoliopsida</taxon>
        <taxon>Liliopsida</taxon>
        <taxon>Poales</taxon>
        <taxon>Poaceae</taxon>
        <taxon>PACMAD clade</taxon>
        <taxon>Chloridoideae</taxon>
        <taxon>Eragrostideae</taxon>
        <taxon>Eragrostidinae</taxon>
        <taxon>Eragrostis</taxon>
    </lineage>
</organism>
<keyword evidence="3" id="KW-1185">Reference proteome</keyword>
<evidence type="ECO:0000313" key="3">
    <source>
        <dbReference type="Proteomes" id="UP000324897"/>
    </source>
</evidence>
<reference evidence="2 3" key="1">
    <citation type="journal article" date="2019" name="Sci. Rep.">
        <title>A high-quality genome of Eragrostis curvula grass provides insights into Poaceae evolution and supports new strategies to enhance forage quality.</title>
        <authorList>
            <person name="Carballo J."/>
            <person name="Santos B.A.C.M."/>
            <person name="Zappacosta D."/>
            <person name="Garbus I."/>
            <person name="Selva J.P."/>
            <person name="Gallo C.A."/>
            <person name="Diaz A."/>
            <person name="Albertini E."/>
            <person name="Caccamo M."/>
            <person name="Echenique V."/>
        </authorList>
    </citation>
    <scope>NUCLEOTIDE SEQUENCE [LARGE SCALE GENOMIC DNA]</scope>
    <source>
        <strain evidence="3">cv. Victoria</strain>
        <tissue evidence="2">Leaf</tissue>
    </source>
</reference>
<evidence type="ECO:0000256" key="1">
    <source>
        <dbReference type="SAM" id="MobiDB-lite"/>
    </source>
</evidence>
<gene>
    <name evidence="2" type="ORF">EJB05_01358</name>
</gene>